<feature type="domain" description="Multidrug resistance protein MdtA-like barrel-sandwich hybrid" evidence="3">
    <location>
        <begin position="57"/>
        <end position="176"/>
    </location>
</feature>
<feature type="domain" description="Multidrug resistance protein MdtA-like alpha-helical hairpin" evidence="2">
    <location>
        <begin position="96"/>
        <end position="151"/>
    </location>
</feature>
<evidence type="ECO:0000256" key="1">
    <source>
        <dbReference type="ARBA" id="ARBA00009477"/>
    </source>
</evidence>
<evidence type="ECO:0000313" key="4">
    <source>
        <dbReference type="EMBL" id="RLQ23296.1"/>
    </source>
</evidence>
<evidence type="ECO:0000313" key="5">
    <source>
        <dbReference type="Proteomes" id="UP000265509"/>
    </source>
</evidence>
<dbReference type="EMBL" id="QRAN01000002">
    <property type="protein sequence ID" value="RLQ23296.1"/>
    <property type="molecule type" value="Genomic_DNA"/>
</dbReference>
<name>A0A3L7E188_9GAMM</name>
<dbReference type="PANTHER" id="PTHR30469:SF20">
    <property type="entry name" value="EFFLUX RND TRANSPORTER PERIPLASMIC ADAPTOR SUBUNIT"/>
    <property type="match status" value="1"/>
</dbReference>
<protein>
    <submittedName>
        <fullName evidence="4">Efflux RND transporter periplasmic adaptor subunit</fullName>
    </submittedName>
</protein>
<sequence length="373" mass="41093">MGLVLIVTTTALAAGCSREEPEPPPPVSRPVKLYTVGGGSNAAIRTFPGRVDATQRAELAFRVSGQLQELLVKEGDLVEKRQVLARLDPTDYEIVLEDRQANYDNAKRNFERGKELIVDGNISRLDYDRMEANYRTASAALTAAQQDLEYTVLTAPFRGRIARRAVENFEEVMARQTVIWLQNITELDVIIDLPESVVRSVRGQARQEGNLRSGETAGTVVAYASFEGRSERRFALKPKELATKADEQTQTFRTTFTMEAPTDFNVLPGMTANVTIDLTRVVDKESVKWVPVRAVQADSGLQPRVWVLDPESMTVSSQPVGIGRMSGRSIQVLSGLDGGEEIVSVGAPYLAEGMRVTRMPLTEQAVPRDGEPL</sequence>
<dbReference type="NCBIfam" id="TIGR01730">
    <property type="entry name" value="RND_mfp"/>
    <property type="match status" value="1"/>
</dbReference>
<evidence type="ECO:0000259" key="2">
    <source>
        <dbReference type="Pfam" id="PF25876"/>
    </source>
</evidence>
<dbReference type="Gene3D" id="2.40.420.20">
    <property type="match status" value="1"/>
</dbReference>
<dbReference type="PANTHER" id="PTHR30469">
    <property type="entry name" value="MULTIDRUG RESISTANCE PROTEIN MDTA"/>
    <property type="match status" value="1"/>
</dbReference>
<accession>A0A3L7E188</accession>
<dbReference type="GO" id="GO:0015562">
    <property type="term" value="F:efflux transmembrane transporter activity"/>
    <property type="evidence" value="ECO:0007669"/>
    <property type="project" value="TreeGrafter"/>
</dbReference>
<dbReference type="SUPFAM" id="SSF111369">
    <property type="entry name" value="HlyD-like secretion proteins"/>
    <property type="match status" value="1"/>
</dbReference>
<dbReference type="InterPro" id="IPR058624">
    <property type="entry name" value="MdtA-like_HH"/>
</dbReference>
<dbReference type="AlphaFoldDB" id="A0A3L7E188"/>
<dbReference type="OrthoDB" id="2110899at2"/>
<dbReference type="Gene3D" id="1.10.287.470">
    <property type="entry name" value="Helix hairpin bin"/>
    <property type="match status" value="1"/>
</dbReference>
<organism evidence="4 5">
    <name type="scientific">Seongchinamella sediminis</name>
    <dbReference type="NCBI Taxonomy" id="2283635"/>
    <lineage>
        <taxon>Bacteria</taxon>
        <taxon>Pseudomonadati</taxon>
        <taxon>Pseudomonadota</taxon>
        <taxon>Gammaproteobacteria</taxon>
        <taxon>Cellvibrionales</taxon>
        <taxon>Halieaceae</taxon>
        <taxon>Seongchinamella</taxon>
    </lineage>
</organism>
<keyword evidence="5" id="KW-1185">Reference proteome</keyword>
<dbReference type="Pfam" id="PF25876">
    <property type="entry name" value="HH_MFP_RND"/>
    <property type="match status" value="1"/>
</dbReference>
<dbReference type="Gene3D" id="2.40.30.170">
    <property type="match status" value="1"/>
</dbReference>
<gene>
    <name evidence="4" type="ORF">DWB85_01715</name>
</gene>
<dbReference type="InterPro" id="IPR058625">
    <property type="entry name" value="MdtA-like_BSH"/>
</dbReference>
<comment type="similarity">
    <text evidence="1">Belongs to the membrane fusion protein (MFP) (TC 8.A.1) family.</text>
</comment>
<evidence type="ECO:0000259" key="3">
    <source>
        <dbReference type="Pfam" id="PF25917"/>
    </source>
</evidence>
<dbReference type="Pfam" id="PF25917">
    <property type="entry name" value="BSH_RND"/>
    <property type="match status" value="1"/>
</dbReference>
<dbReference type="GO" id="GO:1990281">
    <property type="term" value="C:efflux pump complex"/>
    <property type="evidence" value="ECO:0007669"/>
    <property type="project" value="TreeGrafter"/>
</dbReference>
<reference evidence="4 5" key="1">
    <citation type="submission" date="2018-07" db="EMBL/GenBank/DDBJ databases">
        <title>Halioglobus sp. genome submission.</title>
        <authorList>
            <person name="Ye M.-Q."/>
            <person name="Du Z.-J."/>
        </authorList>
    </citation>
    <scope>NUCLEOTIDE SEQUENCE [LARGE SCALE GENOMIC DNA]</scope>
    <source>
        <strain evidence="4 5">U0301</strain>
    </source>
</reference>
<dbReference type="Proteomes" id="UP000265509">
    <property type="component" value="Unassembled WGS sequence"/>
</dbReference>
<proteinExistence type="inferred from homology"/>
<comment type="caution">
    <text evidence="4">The sequence shown here is derived from an EMBL/GenBank/DDBJ whole genome shotgun (WGS) entry which is preliminary data.</text>
</comment>
<dbReference type="Gene3D" id="2.40.50.100">
    <property type="match status" value="1"/>
</dbReference>
<dbReference type="InterPro" id="IPR006143">
    <property type="entry name" value="RND_pump_MFP"/>
</dbReference>